<feature type="region of interest" description="Disordered" evidence="1">
    <location>
        <begin position="1"/>
        <end position="41"/>
    </location>
</feature>
<feature type="compositionally biased region" description="Pro residues" evidence="1">
    <location>
        <begin position="21"/>
        <end position="30"/>
    </location>
</feature>
<dbReference type="AlphaFoldDB" id="A0A2T2N5P9"/>
<dbReference type="OrthoDB" id="3796222at2759"/>
<feature type="compositionally biased region" description="Polar residues" evidence="1">
    <location>
        <begin position="1"/>
        <end position="17"/>
    </location>
</feature>
<reference evidence="2 3" key="1">
    <citation type="journal article" date="2018" name="Front. Microbiol.">
        <title>Genome-Wide Analysis of Corynespora cassiicola Leaf Fall Disease Putative Effectors.</title>
        <authorList>
            <person name="Lopez D."/>
            <person name="Ribeiro S."/>
            <person name="Label P."/>
            <person name="Fumanal B."/>
            <person name="Venisse J.S."/>
            <person name="Kohler A."/>
            <person name="de Oliveira R.R."/>
            <person name="Labutti K."/>
            <person name="Lipzen A."/>
            <person name="Lail K."/>
            <person name="Bauer D."/>
            <person name="Ohm R.A."/>
            <person name="Barry K.W."/>
            <person name="Spatafora J."/>
            <person name="Grigoriev I.V."/>
            <person name="Martin F.M."/>
            <person name="Pujade-Renaud V."/>
        </authorList>
    </citation>
    <scope>NUCLEOTIDE SEQUENCE [LARGE SCALE GENOMIC DNA]</scope>
    <source>
        <strain evidence="2 3">Philippines</strain>
    </source>
</reference>
<gene>
    <name evidence="2" type="ORF">BS50DRAFT_578945</name>
</gene>
<accession>A0A2T2N5P9</accession>
<proteinExistence type="predicted"/>
<organism evidence="2 3">
    <name type="scientific">Corynespora cassiicola Philippines</name>
    <dbReference type="NCBI Taxonomy" id="1448308"/>
    <lineage>
        <taxon>Eukaryota</taxon>
        <taxon>Fungi</taxon>
        <taxon>Dikarya</taxon>
        <taxon>Ascomycota</taxon>
        <taxon>Pezizomycotina</taxon>
        <taxon>Dothideomycetes</taxon>
        <taxon>Pleosporomycetidae</taxon>
        <taxon>Pleosporales</taxon>
        <taxon>Corynesporascaceae</taxon>
        <taxon>Corynespora</taxon>
    </lineage>
</organism>
<protein>
    <submittedName>
        <fullName evidence="2">Uncharacterized protein</fullName>
    </submittedName>
</protein>
<dbReference type="EMBL" id="KZ678147">
    <property type="protein sequence ID" value="PSN60775.1"/>
    <property type="molecule type" value="Genomic_DNA"/>
</dbReference>
<dbReference type="Proteomes" id="UP000240883">
    <property type="component" value="Unassembled WGS sequence"/>
</dbReference>
<evidence type="ECO:0000313" key="3">
    <source>
        <dbReference type="Proteomes" id="UP000240883"/>
    </source>
</evidence>
<keyword evidence="3" id="KW-1185">Reference proteome</keyword>
<feature type="non-terminal residue" evidence="2">
    <location>
        <position position="441"/>
    </location>
</feature>
<sequence length="441" mass="50838">MARSTSSFRGSLPSVPSQPLHIPPSSPVPTSPVSKSLRKRDSVVWEQEQQRQVLIEHLEAWALDHDSSPFFQGTLSCLQPTSGTHLELGTSVSCVLTNNAWTDARKRIVIRLFPPKNKNAKYRLVVRSGSSWLSAREYLSKEYFAHRRFGTRGLTDNNIDSSLKARSINLLGSCRVDHEPVIILRPLFHPFLKLPLEIQQMALGIAVGKRNKCWPTSEATQPLLAEPDETPPLIPLATVFKISKSLNEHMVPWIFATTDFHFHVTGFTNFLWQCGPSRRAQVRRLTFEWGSYSLLHCIRWLAPDPIFELFEPPVHTNPHGLQYMWRCQIQDLAKEIHLLTLTIKIRGVKEHELAFIARILCSLFGGIERLKLIASSGREDPVPPRVRSDFKKLTWRELCRQWYEDNQDETYYFSNERRSKDLVNLEEDMDQNKTFFDRVDV</sequence>
<evidence type="ECO:0000256" key="1">
    <source>
        <dbReference type="SAM" id="MobiDB-lite"/>
    </source>
</evidence>
<name>A0A2T2N5P9_CORCC</name>
<evidence type="ECO:0000313" key="2">
    <source>
        <dbReference type="EMBL" id="PSN60775.1"/>
    </source>
</evidence>